<name>A0ABT6AE87_9ACTN</name>
<evidence type="ECO:0000313" key="2">
    <source>
        <dbReference type="Proteomes" id="UP001221150"/>
    </source>
</evidence>
<evidence type="ECO:0000313" key="1">
    <source>
        <dbReference type="EMBL" id="MDF3302966.1"/>
    </source>
</evidence>
<comment type="caution">
    <text evidence="1">The sequence shown here is derived from an EMBL/GenBank/DDBJ whole genome shotgun (WGS) entry which is preliminary data.</text>
</comment>
<dbReference type="EMBL" id="JARJBB010000034">
    <property type="protein sequence ID" value="MDF3302966.1"/>
    <property type="molecule type" value="Genomic_DNA"/>
</dbReference>
<keyword evidence="2" id="KW-1185">Reference proteome</keyword>
<protein>
    <submittedName>
        <fullName evidence="1">Uncharacterized protein</fullName>
    </submittedName>
</protein>
<sequence length="81" mass="9139">MHRVEARQIYTTCQGGPTSHFPETVVVRSYEAGARTAEVTDESGRDPRTFDIPVSYFHATNTTTAGRRRITGYYLTGTLRR</sequence>
<gene>
    <name evidence="1" type="ORF">P3H78_31025</name>
</gene>
<organism evidence="1 2">
    <name type="scientific">Streptomyces tropicalis</name>
    <dbReference type="NCBI Taxonomy" id="3034234"/>
    <lineage>
        <taxon>Bacteria</taxon>
        <taxon>Bacillati</taxon>
        <taxon>Actinomycetota</taxon>
        <taxon>Actinomycetes</taxon>
        <taxon>Kitasatosporales</taxon>
        <taxon>Streptomycetaceae</taxon>
        <taxon>Streptomyces</taxon>
    </lineage>
</organism>
<proteinExistence type="predicted"/>
<dbReference type="RefSeq" id="WP_018521825.1">
    <property type="nucleotide sequence ID" value="NZ_JARJBB010000034.1"/>
</dbReference>
<accession>A0ABT6AE87</accession>
<dbReference type="Proteomes" id="UP001221150">
    <property type="component" value="Unassembled WGS sequence"/>
</dbReference>
<reference evidence="1 2" key="1">
    <citation type="submission" date="2023-03" db="EMBL/GenBank/DDBJ databases">
        <title>Draft genome sequence of Streptomyces sp. K1PA1 isolated from peat swamp forest in Thailand.</title>
        <authorList>
            <person name="Klaysubun C."/>
            <person name="Duangmal K."/>
        </authorList>
    </citation>
    <scope>NUCLEOTIDE SEQUENCE [LARGE SCALE GENOMIC DNA]</scope>
    <source>
        <strain evidence="1 2">K1PA1</strain>
    </source>
</reference>